<protein>
    <submittedName>
        <fullName evidence="1">Glutamate-ammonia-ligase adenylyltransferase</fullName>
    </submittedName>
</protein>
<evidence type="ECO:0000313" key="2">
    <source>
        <dbReference type="Proteomes" id="UP000077349"/>
    </source>
</evidence>
<dbReference type="GO" id="GO:0016874">
    <property type="term" value="F:ligase activity"/>
    <property type="evidence" value="ECO:0007669"/>
    <property type="project" value="UniProtKB-KW"/>
</dbReference>
<dbReference type="AlphaFoldDB" id="A0A177GA22"/>
<dbReference type="EMBL" id="LVHD01000018">
    <property type="protein sequence ID" value="OAG76517.1"/>
    <property type="molecule type" value="Genomic_DNA"/>
</dbReference>
<organism evidence="1 2">
    <name type="scientific">Acetobacter malorum</name>
    <dbReference type="NCBI Taxonomy" id="178901"/>
    <lineage>
        <taxon>Bacteria</taxon>
        <taxon>Pseudomonadati</taxon>
        <taxon>Pseudomonadota</taxon>
        <taxon>Alphaproteobacteria</taxon>
        <taxon>Acetobacterales</taxon>
        <taxon>Acetobacteraceae</taxon>
        <taxon>Acetobacter</taxon>
    </lineage>
</organism>
<evidence type="ECO:0000313" key="1">
    <source>
        <dbReference type="EMBL" id="OAG76517.1"/>
    </source>
</evidence>
<proteinExistence type="predicted"/>
<keyword evidence="1" id="KW-0808">Transferase</keyword>
<dbReference type="GO" id="GO:0016779">
    <property type="term" value="F:nucleotidyltransferase activity"/>
    <property type="evidence" value="ECO:0007669"/>
    <property type="project" value="UniProtKB-KW"/>
</dbReference>
<gene>
    <name evidence="1" type="ORF">Amal_02291</name>
</gene>
<comment type="caution">
    <text evidence="1">The sequence shown here is derived from an EMBL/GenBank/DDBJ whole genome shotgun (WGS) entry which is preliminary data.</text>
</comment>
<sequence>MTAAVVSSYFRDVRAPRGAPTRLWPDASWPAPADAQAATHFAQDMALALQEAGGPDDVLTLPGGCGAGGLSGRKQPVSV</sequence>
<keyword evidence="1" id="KW-0436">Ligase</keyword>
<reference evidence="1 2" key="1">
    <citation type="submission" date="2016-03" db="EMBL/GenBank/DDBJ databases">
        <title>Draft genome sequence of Acetobacter malorum CECT 7742, a strain isolated from strawberry vinegar.</title>
        <authorList>
            <person name="Sainz F."/>
            <person name="Mas A."/>
            <person name="Torija M.J."/>
        </authorList>
    </citation>
    <scope>NUCLEOTIDE SEQUENCE [LARGE SCALE GENOMIC DNA]</scope>
    <source>
        <strain evidence="1 2">CECT 7742</strain>
    </source>
</reference>
<name>A0A177GA22_9PROT</name>
<keyword evidence="1" id="KW-0548">Nucleotidyltransferase</keyword>
<dbReference type="Proteomes" id="UP000077349">
    <property type="component" value="Unassembled WGS sequence"/>
</dbReference>
<accession>A0A177GA22</accession>